<accession>A0AAN8P081</accession>
<dbReference type="EMBL" id="JAWJWE010000008">
    <property type="protein sequence ID" value="KAK6631805.1"/>
    <property type="molecule type" value="Genomic_DNA"/>
</dbReference>
<sequence>MSRFGNKGCWQNRKKFSKVDLCDVTINDFANSCVVSSTDRMKKNKIRINRVVKEVKQLNLVEDDQTWEDKLHNLNTDSNEVKQDTSIKKFGSHRKKKTVTLEVVNNESGIDYPIDIWFLISEYILPEDVGKFAAICKTSLAVVSSAKFWFNLYKRYYKWVPNLPQQFLPECMVRRYGLRAHVIRALHFMYPPFIAKLKSQVLFEGDPHLLTKRLCVLAWCQKIKNYWLFYFKLKQTGLPKSRRGDTAGLRKPGLLELLEDITANVDDNCKVLKVTCLNYIILPMLSGQVLSSVSLNVGQGMTYHKLQLNFGTGPCPSMSTQAMILEPVVNVQILDWWHPSFPHSDGLNTNFYSLETAAQQFDDLEF</sequence>
<dbReference type="AlphaFoldDB" id="A0AAN8P081"/>
<dbReference type="GO" id="GO:0019005">
    <property type="term" value="C:SCF ubiquitin ligase complex"/>
    <property type="evidence" value="ECO:0007669"/>
    <property type="project" value="TreeGrafter"/>
</dbReference>
<dbReference type="InterPro" id="IPR026509">
    <property type="entry name" value="TMEM183"/>
</dbReference>
<name>A0AAN8P081_POLSC</name>
<evidence type="ECO:0008006" key="3">
    <source>
        <dbReference type="Google" id="ProtNLM"/>
    </source>
</evidence>
<evidence type="ECO:0000313" key="1">
    <source>
        <dbReference type="EMBL" id="KAK6631805.1"/>
    </source>
</evidence>
<protein>
    <recommendedName>
        <fullName evidence="3">Transmembrane protein 183</fullName>
    </recommendedName>
</protein>
<dbReference type="GO" id="GO:0031647">
    <property type="term" value="P:regulation of protein stability"/>
    <property type="evidence" value="ECO:0007669"/>
    <property type="project" value="TreeGrafter"/>
</dbReference>
<gene>
    <name evidence="1" type="ORF">RUM43_013869</name>
</gene>
<evidence type="ECO:0000313" key="2">
    <source>
        <dbReference type="Proteomes" id="UP001372834"/>
    </source>
</evidence>
<reference evidence="1 2" key="1">
    <citation type="submission" date="2023-10" db="EMBL/GenBank/DDBJ databases">
        <title>Genomes of two closely related lineages of the louse Polyplax serrata with different host specificities.</title>
        <authorList>
            <person name="Martinu J."/>
            <person name="Tarabai H."/>
            <person name="Stefka J."/>
            <person name="Hypsa V."/>
        </authorList>
    </citation>
    <scope>NUCLEOTIDE SEQUENCE [LARGE SCALE GENOMIC DNA]</scope>
    <source>
        <strain evidence="1">HR10_N</strain>
    </source>
</reference>
<dbReference type="PANTHER" id="PTHR20988:SF2">
    <property type="entry name" value="TRANSMEMBRANE PROTEIN 183A-RELATED"/>
    <property type="match status" value="1"/>
</dbReference>
<organism evidence="1 2">
    <name type="scientific">Polyplax serrata</name>
    <name type="common">Common mouse louse</name>
    <dbReference type="NCBI Taxonomy" id="468196"/>
    <lineage>
        <taxon>Eukaryota</taxon>
        <taxon>Metazoa</taxon>
        <taxon>Ecdysozoa</taxon>
        <taxon>Arthropoda</taxon>
        <taxon>Hexapoda</taxon>
        <taxon>Insecta</taxon>
        <taxon>Pterygota</taxon>
        <taxon>Neoptera</taxon>
        <taxon>Paraneoptera</taxon>
        <taxon>Psocodea</taxon>
        <taxon>Troctomorpha</taxon>
        <taxon>Phthiraptera</taxon>
        <taxon>Anoplura</taxon>
        <taxon>Polyplacidae</taxon>
        <taxon>Polyplax</taxon>
    </lineage>
</organism>
<comment type="caution">
    <text evidence="1">The sequence shown here is derived from an EMBL/GenBank/DDBJ whole genome shotgun (WGS) entry which is preliminary data.</text>
</comment>
<dbReference type="Proteomes" id="UP001372834">
    <property type="component" value="Unassembled WGS sequence"/>
</dbReference>
<proteinExistence type="predicted"/>
<dbReference type="PANTHER" id="PTHR20988">
    <property type="entry name" value="TRANSMEMBRANE PROTEIN 183A-RELATED"/>
    <property type="match status" value="1"/>
</dbReference>